<dbReference type="HOGENOM" id="CLU_3022795_0_0_11"/>
<reference evidence="1" key="1">
    <citation type="submission" date="2009-04" db="EMBL/GenBank/DDBJ databases">
        <authorList>
            <person name="Weinstock G."/>
            <person name="Sodergren E."/>
            <person name="Clifton S."/>
            <person name="Fulton L."/>
            <person name="Fulton B."/>
            <person name="Courtney L."/>
            <person name="Fronick C."/>
            <person name="Harrison M."/>
            <person name="Strong C."/>
            <person name="Farmer C."/>
            <person name="Delahaunty K."/>
            <person name="Markovic C."/>
            <person name="Hall O."/>
            <person name="Minx P."/>
            <person name="Tomlinson C."/>
            <person name="Mitreva M."/>
            <person name="Nelson J."/>
            <person name="Hou S."/>
            <person name="Wollam A."/>
            <person name="Pepin K.H."/>
            <person name="Johnson M."/>
            <person name="Bhonagiri V."/>
            <person name="Nash W.E."/>
            <person name="Warren W."/>
            <person name="Chinwalla A."/>
            <person name="Mardis E.R."/>
            <person name="Wilson R.K."/>
        </authorList>
    </citation>
    <scope>NUCLEOTIDE SEQUENCE [LARGE SCALE GENOMIC DNA]</scope>
    <source>
        <strain evidence="1">DSM 20098</strain>
    </source>
</reference>
<evidence type="ECO:0000313" key="2">
    <source>
        <dbReference type="Proteomes" id="UP000006408"/>
    </source>
</evidence>
<gene>
    <name evidence="1" type="ORF">BIFANG_03766</name>
</gene>
<name>C4FHD0_9BIFI</name>
<sequence>MATYFEYTMYLSAPHICMRWKAVQYVPYLRKSHTMPASAAYYGCRKRTEEGSKQL</sequence>
<dbReference type="Proteomes" id="UP000006408">
    <property type="component" value="Unassembled WGS sequence"/>
</dbReference>
<organism evidence="1 2">
    <name type="scientific">Bifidobacterium angulatum DSM 20098 = JCM 7096</name>
    <dbReference type="NCBI Taxonomy" id="518635"/>
    <lineage>
        <taxon>Bacteria</taxon>
        <taxon>Bacillati</taxon>
        <taxon>Actinomycetota</taxon>
        <taxon>Actinomycetes</taxon>
        <taxon>Bifidobacteriales</taxon>
        <taxon>Bifidobacteriaceae</taxon>
        <taxon>Bifidobacterium</taxon>
    </lineage>
</organism>
<dbReference type="AlphaFoldDB" id="C4FHD0"/>
<dbReference type="PATRIC" id="fig|518635.17.peg.334"/>
<keyword evidence="2" id="KW-1185">Reference proteome</keyword>
<dbReference type="EMBL" id="ABYS02000013">
    <property type="protein sequence ID" value="EEP20443.1"/>
    <property type="molecule type" value="Genomic_DNA"/>
</dbReference>
<comment type="caution">
    <text evidence="1">The sequence shown here is derived from an EMBL/GenBank/DDBJ whole genome shotgun (WGS) entry which is preliminary data.</text>
</comment>
<evidence type="ECO:0000313" key="1">
    <source>
        <dbReference type="EMBL" id="EEP20443.1"/>
    </source>
</evidence>
<accession>C4FHD0</accession>
<protein>
    <submittedName>
        <fullName evidence="1">Uncharacterized protein</fullName>
    </submittedName>
</protein>
<dbReference type="KEGG" id="bang:BBAG_0325"/>
<proteinExistence type="predicted"/>